<dbReference type="PROSITE" id="PS51898">
    <property type="entry name" value="TYR_RECOMBINASE"/>
    <property type="match status" value="1"/>
</dbReference>
<dbReference type="GO" id="GO:0003677">
    <property type="term" value="F:DNA binding"/>
    <property type="evidence" value="ECO:0007669"/>
    <property type="project" value="UniProtKB-UniRule"/>
</dbReference>
<dbReference type="Pfam" id="PF00589">
    <property type="entry name" value="Phage_integrase"/>
    <property type="match status" value="1"/>
</dbReference>
<dbReference type="InterPro" id="IPR010998">
    <property type="entry name" value="Integrase_recombinase_N"/>
</dbReference>
<accession>A0A4R1RGH3</accession>
<name>A0A4R1RGH3_9FLAO</name>
<dbReference type="InterPro" id="IPR004107">
    <property type="entry name" value="Integrase_SAM-like_N"/>
</dbReference>
<dbReference type="GO" id="GO:0006310">
    <property type="term" value="P:DNA recombination"/>
    <property type="evidence" value="ECO:0007669"/>
    <property type="project" value="UniProtKB-KW"/>
</dbReference>
<dbReference type="GO" id="GO:0015074">
    <property type="term" value="P:DNA integration"/>
    <property type="evidence" value="ECO:0007669"/>
    <property type="project" value="UniProtKB-KW"/>
</dbReference>
<dbReference type="InterPro" id="IPR011010">
    <property type="entry name" value="DNA_brk_join_enz"/>
</dbReference>
<dbReference type="RefSeq" id="WP_132218316.1">
    <property type="nucleotide sequence ID" value="NZ_OX156936.1"/>
</dbReference>
<evidence type="ECO:0000256" key="4">
    <source>
        <dbReference type="ARBA" id="ARBA00023172"/>
    </source>
</evidence>
<feature type="domain" description="Core-binding (CB)" evidence="7">
    <location>
        <begin position="5"/>
        <end position="83"/>
    </location>
</feature>
<dbReference type="Gene3D" id="1.10.443.10">
    <property type="entry name" value="Intergrase catalytic core"/>
    <property type="match status" value="1"/>
</dbReference>
<reference evidence="8 9" key="1">
    <citation type="submission" date="2019-03" db="EMBL/GenBank/DDBJ databases">
        <title>Genomic Encyclopedia of Type Strains, Phase IV (KMG-IV): sequencing the most valuable type-strain genomes for metagenomic binning, comparative biology and taxonomic classification.</title>
        <authorList>
            <person name="Goeker M."/>
        </authorList>
    </citation>
    <scope>NUCLEOTIDE SEQUENCE [LARGE SCALE GENOMIC DNA]</scope>
    <source>
        <strain evidence="8 9">DSM 18792</strain>
    </source>
</reference>
<dbReference type="InterPro" id="IPR050090">
    <property type="entry name" value="Tyrosine_recombinase_XerCD"/>
</dbReference>
<feature type="domain" description="Tyr recombinase" evidence="6">
    <location>
        <begin position="100"/>
        <end position="271"/>
    </location>
</feature>
<dbReference type="InterPro" id="IPR002104">
    <property type="entry name" value="Integrase_catalytic"/>
</dbReference>
<dbReference type="AlphaFoldDB" id="A0A4R1RGH3"/>
<sequence length="553" mass="64870">MKKLRFNKQTEQKFSEKLDEKTLQSYRSWYDQLYKFSDYSPLRTLKFEIISDFFDFLLNEKKYSPSSMRIANAALRFLYLEVFKIKHSFDKIKLPRIEKVIPVSISKVEVKKLLDSIKNIKQRTIITLIYAAGLDTSEVINIRVKDIENEKLSIRNNKGNIVRQTYLGVYTLDLLREYYILYKPKNYLFEGLKKNSHYSTTSIRNIFIKAKESCGIPNEITPRHLKYSYVKHLQDEGYKTADILKHLNLFNGYTIEYYSQIDDEVMEIEYSPIDSLYGKKKPKSIKIEVTNEQAENIVFTDAQTKYLLEKNPDIIKGFLENNLTHSDIVALGYRKKQLVVFQKLINEQGFFELFKKEREIIKNEQVWQLFFESNPWIFGHGLNYIFSSPLDGKKLEQVVAGYDFNSSGKRVDGLLKTKGLVSSLCFVEIKTHKTDLLKTNYYRKESWSASDELSGAISQIQRTVDKSLKSISSKVEMKDNKGNLTGEQVFLYQPKSYLIIGSLSEFLNEHGVNEDKYSSFEMLRRNIFNPEILTFDELYERAKYLVENIKQEV</sequence>
<evidence type="ECO:0000259" key="6">
    <source>
        <dbReference type="PROSITE" id="PS51898"/>
    </source>
</evidence>
<keyword evidence="3 5" id="KW-0238">DNA-binding</keyword>
<organism evidence="8 9">
    <name type="scientific">Mariniflexile fucanivorans</name>
    <dbReference type="NCBI Taxonomy" id="264023"/>
    <lineage>
        <taxon>Bacteria</taxon>
        <taxon>Pseudomonadati</taxon>
        <taxon>Bacteroidota</taxon>
        <taxon>Flavobacteriia</taxon>
        <taxon>Flavobacteriales</taxon>
        <taxon>Flavobacteriaceae</taxon>
        <taxon>Mariniflexile</taxon>
    </lineage>
</organism>
<evidence type="ECO:0000256" key="3">
    <source>
        <dbReference type="ARBA" id="ARBA00023125"/>
    </source>
</evidence>
<dbReference type="Pfam" id="PF14082">
    <property type="entry name" value="SduA_C"/>
    <property type="match status" value="1"/>
</dbReference>
<protein>
    <submittedName>
        <fullName evidence="8">Site-specific recombinase XerD</fullName>
    </submittedName>
</protein>
<dbReference type="EMBL" id="SLUP01000006">
    <property type="protein sequence ID" value="TCL65046.1"/>
    <property type="molecule type" value="Genomic_DNA"/>
</dbReference>
<evidence type="ECO:0000256" key="2">
    <source>
        <dbReference type="ARBA" id="ARBA00022908"/>
    </source>
</evidence>
<dbReference type="InterPro" id="IPR013762">
    <property type="entry name" value="Integrase-like_cat_sf"/>
</dbReference>
<evidence type="ECO:0000256" key="1">
    <source>
        <dbReference type="ARBA" id="ARBA00008857"/>
    </source>
</evidence>
<keyword evidence="2" id="KW-0229">DNA integration</keyword>
<evidence type="ECO:0000313" key="8">
    <source>
        <dbReference type="EMBL" id="TCL65046.1"/>
    </source>
</evidence>
<dbReference type="PROSITE" id="PS51900">
    <property type="entry name" value="CB"/>
    <property type="match status" value="1"/>
</dbReference>
<dbReference type="InterPro" id="IPR025359">
    <property type="entry name" value="SduA_C"/>
</dbReference>
<dbReference type="Gene3D" id="1.10.150.130">
    <property type="match status" value="1"/>
</dbReference>
<gene>
    <name evidence="8" type="ORF">EV196_106238</name>
</gene>
<dbReference type="Pfam" id="PF13495">
    <property type="entry name" value="Phage_int_SAM_4"/>
    <property type="match status" value="1"/>
</dbReference>
<comment type="similarity">
    <text evidence="1">Belongs to the 'phage' integrase family.</text>
</comment>
<proteinExistence type="inferred from homology"/>
<keyword evidence="4" id="KW-0233">DNA recombination</keyword>
<dbReference type="InterPro" id="IPR044068">
    <property type="entry name" value="CB"/>
</dbReference>
<dbReference type="SUPFAM" id="SSF56349">
    <property type="entry name" value="DNA breaking-rejoining enzymes"/>
    <property type="match status" value="1"/>
</dbReference>
<dbReference type="PANTHER" id="PTHR30349">
    <property type="entry name" value="PHAGE INTEGRASE-RELATED"/>
    <property type="match status" value="1"/>
</dbReference>
<comment type="caution">
    <text evidence="8">The sequence shown here is derived from an EMBL/GenBank/DDBJ whole genome shotgun (WGS) entry which is preliminary data.</text>
</comment>
<evidence type="ECO:0000259" key="7">
    <source>
        <dbReference type="PROSITE" id="PS51900"/>
    </source>
</evidence>
<keyword evidence="9" id="KW-1185">Reference proteome</keyword>
<dbReference type="OrthoDB" id="784881at2"/>
<evidence type="ECO:0000313" key="9">
    <source>
        <dbReference type="Proteomes" id="UP000295455"/>
    </source>
</evidence>
<dbReference type="PANTHER" id="PTHR30349:SF41">
    <property type="entry name" value="INTEGRASE_RECOMBINASE PROTEIN MJ0367-RELATED"/>
    <property type="match status" value="1"/>
</dbReference>
<evidence type="ECO:0000256" key="5">
    <source>
        <dbReference type="PROSITE-ProRule" id="PRU01248"/>
    </source>
</evidence>
<dbReference type="Proteomes" id="UP000295455">
    <property type="component" value="Unassembled WGS sequence"/>
</dbReference>